<comment type="caution">
    <text evidence="2">The sequence shown here is derived from an EMBL/GenBank/DDBJ whole genome shotgun (WGS) entry which is preliminary data.</text>
</comment>
<dbReference type="PANTHER" id="PTHR34301">
    <property type="entry name" value="DNA-BINDING PROTEIN-RELATED"/>
    <property type="match status" value="1"/>
</dbReference>
<sequence length="378" mass="44017">MENPFVYGKVVRGKYFADREAEIAELINDIASGQNVIVFSPRRYGKTSLILEVLDRVKAEGLLTFYLDLFKVTSQETFIAAYAKEVARLHGGRIQNMLKKIRDLLPRLVPKVVMKGEKVDVEVEFEFDPSADKAPLLDDLFEAVATVSSQTGKRAVAVFDEFQEITSWDVKGQIERQMRTHFQMHEDVSYIFMGSKRHLMQELFRNKNRPFYRFGKHFPLEKIPEDEFAKFIQTRFEETGFQTGPDVVREILHAADDHPYYTQLLCHILWDRNQQEKIITKESITAALQEVFMREAHAFQGLWDMLTLKARQLLVALAKEEDTQVRPFSSDFLRKHNLGSASSVQRAITRLLEEEVLEKTDGGYQFTDVFFKRWLREM</sequence>
<dbReference type="RefSeq" id="WP_074200045.1">
    <property type="nucleotide sequence ID" value="NZ_FSQZ01000001.1"/>
</dbReference>
<dbReference type="Gene3D" id="3.40.50.300">
    <property type="entry name" value="P-loop containing nucleotide triphosphate hydrolases"/>
    <property type="match status" value="1"/>
</dbReference>
<dbReference type="Proteomes" id="UP000185093">
    <property type="component" value="Unassembled WGS sequence"/>
</dbReference>
<dbReference type="EMBL" id="FSQZ01000001">
    <property type="protein sequence ID" value="SIN78438.1"/>
    <property type="molecule type" value="Genomic_DNA"/>
</dbReference>
<dbReference type="InterPro" id="IPR027417">
    <property type="entry name" value="P-loop_NTPase"/>
</dbReference>
<evidence type="ECO:0000313" key="2">
    <source>
        <dbReference type="EMBL" id="SIN78438.1"/>
    </source>
</evidence>
<proteinExistence type="predicted"/>
<name>A0ABY1JFJ4_9BACT</name>
<protein>
    <recommendedName>
        <fullName evidence="1">ATPase domain-containing protein</fullName>
    </recommendedName>
</protein>
<accession>A0ABY1JFJ4</accession>
<gene>
    <name evidence="2" type="ORF">SAMN05444368_1909</name>
</gene>
<dbReference type="Pfam" id="PF01637">
    <property type="entry name" value="ATPase_2"/>
    <property type="match status" value="1"/>
</dbReference>
<evidence type="ECO:0000313" key="3">
    <source>
        <dbReference type="Proteomes" id="UP000185093"/>
    </source>
</evidence>
<keyword evidence="3" id="KW-1185">Reference proteome</keyword>
<dbReference type="PANTHER" id="PTHR34301:SF8">
    <property type="entry name" value="ATPASE DOMAIN-CONTAINING PROTEIN"/>
    <property type="match status" value="1"/>
</dbReference>
<feature type="domain" description="ATPase" evidence="1">
    <location>
        <begin position="16"/>
        <end position="261"/>
    </location>
</feature>
<organism evidence="2 3">
    <name type="scientific">Acetomicrobium flavidum</name>
    <dbReference type="NCBI Taxonomy" id="49896"/>
    <lineage>
        <taxon>Bacteria</taxon>
        <taxon>Thermotogati</taxon>
        <taxon>Synergistota</taxon>
        <taxon>Synergistia</taxon>
        <taxon>Synergistales</taxon>
        <taxon>Acetomicrobiaceae</taxon>
        <taxon>Acetomicrobium</taxon>
    </lineage>
</organism>
<evidence type="ECO:0000259" key="1">
    <source>
        <dbReference type="Pfam" id="PF01637"/>
    </source>
</evidence>
<dbReference type="SUPFAM" id="SSF52540">
    <property type="entry name" value="P-loop containing nucleoside triphosphate hydrolases"/>
    <property type="match status" value="1"/>
</dbReference>
<dbReference type="InterPro" id="IPR011579">
    <property type="entry name" value="ATPase_dom"/>
</dbReference>
<reference evidence="2 3" key="1">
    <citation type="submission" date="2016-11" db="EMBL/GenBank/DDBJ databases">
        <authorList>
            <person name="Varghese N."/>
            <person name="Submissions S."/>
        </authorList>
    </citation>
    <scope>NUCLEOTIDE SEQUENCE [LARGE SCALE GENOMIC DNA]</scope>
    <source>
        <strain evidence="2 3">DSM 20664</strain>
    </source>
</reference>